<proteinExistence type="predicted"/>
<dbReference type="RefSeq" id="XP_046118968.1">
    <property type="nucleotide sequence ID" value="XM_046265654.1"/>
</dbReference>
<dbReference type="InterPro" id="IPR013860">
    <property type="entry name" value="AreA_GATA"/>
</dbReference>
<name>A0A9P8CPN2_9HYPO</name>
<feature type="region of interest" description="Disordered" evidence="1">
    <location>
        <begin position="117"/>
        <end position="180"/>
    </location>
</feature>
<dbReference type="GO" id="GO:0042149">
    <property type="term" value="P:cellular response to glucose starvation"/>
    <property type="evidence" value="ECO:0007669"/>
    <property type="project" value="TreeGrafter"/>
</dbReference>
<feature type="region of interest" description="Disordered" evidence="1">
    <location>
        <begin position="1"/>
        <end position="90"/>
    </location>
</feature>
<comment type="caution">
    <text evidence="3">The sequence shown here is derived from an EMBL/GenBank/DDBJ whole genome shotgun (WGS) entry which is preliminary data.</text>
</comment>
<feature type="compositionally biased region" description="Polar residues" evidence="1">
    <location>
        <begin position="41"/>
        <end position="50"/>
    </location>
</feature>
<organism evidence="3 4">
    <name type="scientific">Emericellopsis atlantica</name>
    <dbReference type="NCBI Taxonomy" id="2614577"/>
    <lineage>
        <taxon>Eukaryota</taxon>
        <taxon>Fungi</taxon>
        <taxon>Dikarya</taxon>
        <taxon>Ascomycota</taxon>
        <taxon>Pezizomycotina</taxon>
        <taxon>Sordariomycetes</taxon>
        <taxon>Hypocreomycetidae</taxon>
        <taxon>Hypocreales</taxon>
        <taxon>Bionectriaceae</taxon>
        <taxon>Emericellopsis</taxon>
    </lineage>
</organism>
<feature type="region of interest" description="Disordered" evidence="1">
    <location>
        <begin position="260"/>
        <end position="281"/>
    </location>
</feature>
<dbReference type="Proteomes" id="UP000887229">
    <property type="component" value="Unassembled WGS sequence"/>
</dbReference>
<dbReference type="Pfam" id="PF08550">
    <property type="entry name" value="GATA_AreA"/>
    <property type="match status" value="1"/>
</dbReference>
<feature type="compositionally biased region" description="Basic residues" evidence="1">
    <location>
        <begin position="424"/>
        <end position="437"/>
    </location>
</feature>
<evidence type="ECO:0000313" key="4">
    <source>
        <dbReference type="Proteomes" id="UP000887229"/>
    </source>
</evidence>
<feature type="compositionally biased region" description="Polar residues" evidence="1">
    <location>
        <begin position="58"/>
        <end position="90"/>
    </location>
</feature>
<dbReference type="PANTHER" id="PTHR28051:SF1">
    <property type="entry name" value="PROTEIN MTL1-RELATED"/>
    <property type="match status" value="1"/>
</dbReference>
<feature type="region of interest" description="Disordered" evidence="1">
    <location>
        <begin position="508"/>
        <end position="545"/>
    </location>
</feature>
<sequence>MAVVLSTGDEGSHYFAPSSSGLRRSHSQSQFGPAHSKYHHQSSTPASNNDDCGPYGTLQKSYSHSALSSETSSPRIANTESTDHSFASTPASNFSLLSEFDDDDDEEALTFEDAPQHMFGPESYKSNHFQFPGNPGDNLEPPPSPKTGNSYTPSPDYGSAADTPQPDTAEIPEHAEDDTAISVRPSRQVDYLSHEWRREEDIWSSWRYIVHRRGEVPNSARLENASWRTWMQSKNNLKTTSPEVLNWYKDQDVTWLYGPLQQGPNSRKNKEAGSTGLSKSGSLVNLNKKPILKKRSMSEVMLQRSISAASLLKQATAAVQAQESRGILRPSMGRANTDYTTYTFSSRRFSNGYTTSSVADSTTESSGVTSPGTERKHIHFNESVEQCIALDVKGEDEDDVGMENAMDDDSGSDDGFMMMRTRSRKKSTAMMNRKRTQKPQAAQEASKTIAMLPSTTLKYRADTPEPPETAMKHSTGRRSPSMSPSSSQETLRPSAKSRFFIGEDDMDEVADGFCDPNTSWRSPGELDGTESPPGSPNGLDRDSAGMRRTASGMLMPYEEGDLATGDGLFGRVIETVNTARDIAHVIWNVGWRK</sequence>
<dbReference type="EMBL" id="MU251252">
    <property type="protein sequence ID" value="KAG9255044.1"/>
    <property type="molecule type" value="Genomic_DNA"/>
</dbReference>
<accession>A0A9P8CPN2</accession>
<dbReference type="GeneID" id="70296557"/>
<reference evidence="3" key="1">
    <citation type="journal article" date="2021" name="IMA Fungus">
        <title>Genomic characterization of three marine fungi, including Emericellopsis atlantica sp. nov. with signatures of a generalist lifestyle and marine biomass degradation.</title>
        <authorList>
            <person name="Hagestad O.C."/>
            <person name="Hou L."/>
            <person name="Andersen J.H."/>
            <person name="Hansen E.H."/>
            <person name="Altermark B."/>
            <person name="Li C."/>
            <person name="Kuhnert E."/>
            <person name="Cox R.J."/>
            <person name="Crous P.W."/>
            <person name="Spatafora J.W."/>
            <person name="Lail K."/>
            <person name="Amirebrahimi M."/>
            <person name="Lipzen A."/>
            <person name="Pangilinan J."/>
            <person name="Andreopoulos W."/>
            <person name="Hayes R.D."/>
            <person name="Ng V."/>
            <person name="Grigoriev I.V."/>
            <person name="Jackson S.A."/>
            <person name="Sutton T.D.S."/>
            <person name="Dobson A.D.W."/>
            <person name="Rama T."/>
        </authorList>
    </citation>
    <scope>NUCLEOTIDE SEQUENCE</scope>
    <source>
        <strain evidence="3">TS7</strain>
    </source>
</reference>
<evidence type="ECO:0000256" key="1">
    <source>
        <dbReference type="SAM" id="MobiDB-lite"/>
    </source>
</evidence>
<feature type="compositionally biased region" description="Polar residues" evidence="1">
    <location>
        <begin position="353"/>
        <end position="372"/>
    </location>
</feature>
<protein>
    <recommendedName>
        <fullName evidence="2">Nitrogen regulatory protein areA GATA-like domain-containing protein</fullName>
    </recommendedName>
</protein>
<dbReference type="OrthoDB" id="5563539at2759"/>
<dbReference type="GO" id="GO:0007039">
    <property type="term" value="P:protein catabolic process in the vacuole"/>
    <property type="evidence" value="ECO:0007669"/>
    <property type="project" value="TreeGrafter"/>
</dbReference>
<dbReference type="AlphaFoldDB" id="A0A9P8CPN2"/>
<dbReference type="GO" id="GO:0005773">
    <property type="term" value="C:vacuole"/>
    <property type="evidence" value="ECO:0007669"/>
    <property type="project" value="GOC"/>
</dbReference>
<feature type="region of interest" description="Disordered" evidence="1">
    <location>
        <begin position="353"/>
        <end position="374"/>
    </location>
</feature>
<feature type="region of interest" description="Disordered" evidence="1">
    <location>
        <begin position="424"/>
        <end position="493"/>
    </location>
</feature>
<evidence type="ECO:0000313" key="3">
    <source>
        <dbReference type="EMBL" id="KAG9255044.1"/>
    </source>
</evidence>
<keyword evidence="4" id="KW-1185">Reference proteome</keyword>
<feature type="compositionally biased region" description="Low complexity" evidence="1">
    <location>
        <begin position="18"/>
        <end position="30"/>
    </location>
</feature>
<evidence type="ECO:0000259" key="2">
    <source>
        <dbReference type="Pfam" id="PF08550"/>
    </source>
</evidence>
<feature type="domain" description="Nitrogen regulatory protein areA GATA-like" evidence="2">
    <location>
        <begin position="205"/>
        <end position="232"/>
    </location>
</feature>
<dbReference type="PANTHER" id="PTHR28051">
    <property type="entry name" value="PROTEIN MTL1-RELATED"/>
    <property type="match status" value="1"/>
</dbReference>
<dbReference type="InterPro" id="IPR052292">
    <property type="entry name" value="Glucose_repression_reg"/>
</dbReference>
<gene>
    <name evidence="3" type="ORF">F5Z01DRAFT_681096</name>
</gene>